<dbReference type="EMBL" id="GECU01016095">
    <property type="protein sequence ID" value="JAS91611.1"/>
    <property type="molecule type" value="Transcribed_RNA"/>
</dbReference>
<organism evidence="1">
    <name type="scientific">Homalodisca liturata</name>
    <dbReference type="NCBI Taxonomy" id="320908"/>
    <lineage>
        <taxon>Eukaryota</taxon>
        <taxon>Metazoa</taxon>
        <taxon>Ecdysozoa</taxon>
        <taxon>Arthropoda</taxon>
        <taxon>Hexapoda</taxon>
        <taxon>Insecta</taxon>
        <taxon>Pterygota</taxon>
        <taxon>Neoptera</taxon>
        <taxon>Paraneoptera</taxon>
        <taxon>Hemiptera</taxon>
        <taxon>Auchenorrhyncha</taxon>
        <taxon>Membracoidea</taxon>
        <taxon>Cicadellidae</taxon>
        <taxon>Cicadellinae</taxon>
        <taxon>Proconiini</taxon>
        <taxon>Homalodisca</taxon>
    </lineage>
</organism>
<feature type="non-terminal residue" evidence="1">
    <location>
        <position position="1"/>
    </location>
</feature>
<dbReference type="PANTHER" id="PTHR21719:SF1">
    <property type="entry name" value="FI06402P-RELATED"/>
    <property type="match status" value="1"/>
</dbReference>
<proteinExistence type="predicted"/>
<dbReference type="InterPro" id="IPR029034">
    <property type="entry name" value="Cystine-knot_cytokine"/>
</dbReference>
<evidence type="ECO:0008006" key="2">
    <source>
        <dbReference type="Google" id="ProtNLM"/>
    </source>
</evidence>
<name>A0A1B6IXD9_9HEMI</name>
<dbReference type="PANTHER" id="PTHR21719">
    <property type="entry name" value="FI06402P-RELATED"/>
    <property type="match status" value="1"/>
</dbReference>
<sequence>IVSCWFVGPTPLKSEDWTAYLRHHDRIHQFPCSVPKPTVIQVERIDPNCTQDPWETVLHRCDGSGCCPPGKTCQSSAVQRVELTFLLKDIITKKTRIKKIFMSNHTECQCAEYRTYRRSRLR</sequence>
<dbReference type="Gene3D" id="2.10.90.10">
    <property type="entry name" value="Cystine-knot cytokines"/>
    <property type="match status" value="1"/>
</dbReference>
<dbReference type="SUPFAM" id="SSF57501">
    <property type="entry name" value="Cystine-knot cytokines"/>
    <property type="match status" value="1"/>
</dbReference>
<reference evidence="1" key="1">
    <citation type="submission" date="2015-11" db="EMBL/GenBank/DDBJ databases">
        <title>De novo transcriptome assembly of four potential Pierce s Disease insect vectors from Arizona vineyards.</title>
        <authorList>
            <person name="Tassone E.E."/>
        </authorList>
    </citation>
    <scope>NUCLEOTIDE SEQUENCE</scope>
</reference>
<accession>A0A1B6IXD9</accession>
<gene>
    <name evidence="1" type="ORF">g.16167</name>
</gene>
<dbReference type="GO" id="GO:0035099">
    <property type="term" value="P:hemocyte migration"/>
    <property type="evidence" value="ECO:0007669"/>
    <property type="project" value="TreeGrafter"/>
</dbReference>
<dbReference type="AlphaFoldDB" id="A0A1B6IXD9"/>
<protein>
    <recommendedName>
        <fullName evidence="2">Platelet-derived growth factor (PDGF) family profile domain-containing protein</fullName>
    </recommendedName>
</protein>
<evidence type="ECO:0000313" key="1">
    <source>
        <dbReference type="EMBL" id="JAS91611.1"/>
    </source>
</evidence>